<gene>
    <name evidence="2" type="ORF">ENI34_08830</name>
</gene>
<comment type="caution">
    <text evidence="2">The sequence shown here is derived from an EMBL/GenBank/DDBJ whole genome shotgun (WGS) entry which is preliminary data.</text>
</comment>
<protein>
    <submittedName>
        <fullName evidence="2">Uncharacterized protein</fullName>
    </submittedName>
</protein>
<dbReference type="Proteomes" id="UP000885826">
    <property type="component" value="Unassembled WGS sequence"/>
</dbReference>
<dbReference type="EMBL" id="DRIG01000092">
    <property type="protein sequence ID" value="HEC79228.1"/>
    <property type="molecule type" value="Genomic_DNA"/>
</dbReference>
<feature type="signal peptide" evidence="1">
    <location>
        <begin position="1"/>
        <end position="19"/>
    </location>
</feature>
<evidence type="ECO:0000313" key="2">
    <source>
        <dbReference type="EMBL" id="HEC79228.1"/>
    </source>
</evidence>
<evidence type="ECO:0000256" key="1">
    <source>
        <dbReference type="SAM" id="SignalP"/>
    </source>
</evidence>
<evidence type="ECO:0000313" key="3">
    <source>
        <dbReference type="Proteomes" id="UP000885826"/>
    </source>
</evidence>
<name>A0A9C9K0M4_UNCW3</name>
<feature type="chain" id="PRO_5038777733" evidence="1">
    <location>
        <begin position="20"/>
        <end position="344"/>
    </location>
</feature>
<reference evidence="2" key="1">
    <citation type="journal article" date="2020" name="mSystems">
        <title>Genome- and Community-Level Interaction Insights into Carbon Utilization and Element Cycling Functions of Hydrothermarchaeota in Hydrothermal Sediment.</title>
        <authorList>
            <person name="Zhou Z."/>
            <person name="Liu Y."/>
            <person name="Xu W."/>
            <person name="Pan J."/>
            <person name="Luo Z.H."/>
            <person name="Li M."/>
        </authorList>
    </citation>
    <scope>NUCLEOTIDE SEQUENCE</scope>
    <source>
        <strain evidence="2">HyVt-388</strain>
    </source>
</reference>
<dbReference type="AlphaFoldDB" id="A0A9C9K0M4"/>
<sequence length="344" mass="36930">MKKNIVICLVFCIPIAMFAAEVGVLNFKAGVMEKETAQAIAALIASELTSYGHNVKNPDAMNAAVGEEIKCYESGCAAEVGFKAGVERVIFGSVSKFGEKYIVQASVVKVATRQTIWSGSLSAATAEELDIVAKRIAKAIAEGKKVEAGVEIGTITEEERTLEARRKKSFYATGGNFGYTLPLGGYADATSLMGFTWINWYETPNFAVAFNGIYHWSLGAATWEQNESVVIEYGGDICFYYMFSKSDISPYLGGGVGPRFLMLTAGFYSSGANFGMSFNGGGGIVLLRTYDFHVIADARYIINIADLPDFQGPHHGFDFGLGVVYRPRKKQGCGGGGCMGGGCF</sequence>
<dbReference type="Gene3D" id="3.40.50.10610">
    <property type="entry name" value="ABC-type transport auxiliary lipoprotein component"/>
    <property type="match status" value="1"/>
</dbReference>
<organism evidence="2 3">
    <name type="scientific">candidate division WOR-3 bacterium</name>
    <dbReference type="NCBI Taxonomy" id="2052148"/>
    <lineage>
        <taxon>Bacteria</taxon>
        <taxon>Bacteria division WOR-3</taxon>
    </lineage>
</organism>
<keyword evidence="1" id="KW-0732">Signal</keyword>
<accession>A0A9C9K0M4</accession>
<proteinExistence type="predicted"/>